<dbReference type="PANTHER" id="PTHR31851">
    <property type="entry name" value="FE(2+)/MN(2+) TRANSPORTER PCL1"/>
    <property type="match status" value="1"/>
</dbReference>
<evidence type="ECO:0000256" key="7">
    <source>
        <dbReference type="ARBA" id="ARBA00023136"/>
    </source>
</evidence>
<evidence type="ECO:0000256" key="2">
    <source>
        <dbReference type="ARBA" id="ARBA00007049"/>
    </source>
</evidence>
<dbReference type="CDD" id="cd02432">
    <property type="entry name" value="Nodulin-21_like_1"/>
    <property type="match status" value="1"/>
</dbReference>
<keyword evidence="4" id="KW-0926">Vacuole</keyword>
<evidence type="ECO:0000256" key="5">
    <source>
        <dbReference type="ARBA" id="ARBA00022692"/>
    </source>
</evidence>
<feature type="region of interest" description="Disordered" evidence="9">
    <location>
        <begin position="89"/>
        <end position="109"/>
    </location>
</feature>
<evidence type="ECO:0000256" key="4">
    <source>
        <dbReference type="ARBA" id="ARBA00022554"/>
    </source>
</evidence>
<evidence type="ECO:0000256" key="10">
    <source>
        <dbReference type="SAM" id="Phobius"/>
    </source>
</evidence>
<dbReference type="Proteomes" id="UP000247498">
    <property type="component" value="Unassembled WGS sequence"/>
</dbReference>
<sequence length="252" mass="25869">MPATADEEQAAALLREESDDEHDHYSHRAPWLRAMVLGANDGLVSVASLMMGIGGANDDIKAMQLAGLAGLVGGALSMACGEYISVSSQKDSEEADIEKERQEQMKGPAAKAREFEELVGIYMSRGLSEPLARQVAHELTEKDVIRAHARDELGIDLDDLANPVQASAASAVAFSLGAAVPLLTGAFIADALTRLLAVGAAATLGLALFGGSGAWLGGASVAKGSARVLVGGWLAMGITFGIGKLFGGGAPL</sequence>
<feature type="transmembrane region" description="Helical" evidence="10">
    <location>
        <begin position="166"/>
        <end position="188"/>
    </location>
</feature>
<dbReference type="InterPro" id="IPR008217">
    <property type="entry name" value="Ccc1_fam"/>
</dbReference>
<comment type="caution">
    <text evidence="11">The sequence shown here is derived from an EMBL/GenBank/DDBJ whole genome shotgun (WGS) entry which is preliminary data.</text>
</comment>
<dbReference type="Pfam" id="PF01988">
    <property type="entry name" value="VIT1"/>
    <property type="match status" value="1"/>
</dbReference>
<keyword evidence="3" id="KW-0813">Transport</keyword>
<keyword evidence="3" id="KW-0408">Iron</keyword>
<dbReference type="AlphaFoldDB" id="A0A2V0PAY1"/>
<feature type="transmembrane region" description="Helical" evidence="10">
    <location>
        <begin position="228"/>
        <end position="247"/>
    </location>
</feature>
<keyword evidence="3" id="KW-0406">Ion transport</keyword>
<evidence type="ECO:0000256" key="3">
    <source>
        <dbReference type="ARBA" id="ARBA00022496"/>
    </source>
</evidence>
<reference evidence="11 12" key="1">
    <citation type="journal article" date="2018" name="Sci. Rep.">
        <title>Raphidocelis subcapitata (=Pseudokirchneriella subcapitata) provides an insight into genome evolution and environmental adaptations in the Sphaeropleales.</title>
        <authorList>
            <person name="Suzuki S."/>
            <person name="Yamaguchi H."/>
            <person name="Nakajima N."/>
            <person name="Kawachi M."/>
        </authorList>
    </citation>
    <scope>NUCLEOTIDE SEQUENCE [LARGE SCALE GENOMIC DNA]</scope>
    <source>
        <strain evidence="11 12">NIES-35</strain>
    </source>
</reference>
<evidence type="ECO:0000256" key="1">
    <source>
        <dbReference type="ARBA" id="ARBA00004128"/>
    </source>
</evidence>
<proteinExistence type="inferred from homology"/>
<evidence type="ECO:0000256" key="8">
    <source>
        <dbReference type="ARBA" id="ARBA00044464"/>
    </source>
</evidence>
<keyword evidence="7 10" id="KW-0472">Membrane</keyword>
<dbReference type="InParanoid" id="A0A2V0PAY1"/>
<protein>
    <submittedName>
        <fullName evidence="11">Fe(2+) (Mn2+) transporter pcl1</fullName>
    </submittedName>
</protein>
<dbReference type="STRING" id="307507.A0A2V0PAY1"/>
<comment type="catalytic activity">
    <reaction evidence="8">
        <text>Fe(2+)(in) = Fe(2+)(out)</text>
        <dbReference type="Rhea" id="RHEA:28486"/>
        <dbReference type="ChEBI" id="CHEBI:29033"/>
    </reaction>
    <physiologicalReaction direction="left-to-right" evidence="8">
        <dbReference type="Rhea" id="RHEA:28487"/>
    </physiologicalReaction>
</comment>
<keyword evidence="6 10" id="KW-1133">Transmembrane helix</keyword>
<dbReference type="OrthoDB" id="73465at2759"/>
<dbReference type="GO" id="GO:0005384">
    <property type="term" value="F:manganese ion transmembrane transporter activity"/>
    <property type="evidence" value="ECO:0007669"/>
    <property type="project" value="InterPro"/>
</dbReference>
<dbReference type="FunCoup" id="A0A2V0PAY1">
    <property type="interactions" value="11"/>
</dbReference>
<keyword evidence="12" id="KW-1185">Reference proteome</keyword>
<keyword evidence="3" id="KW-0410">Iron transport</keyword>
<accession>A0A2V0PAY1</accession>
<organism evidence="11 12">
    <name type="scientific">Raphidocelis subcapitata</name>
    <dbReference type="NCBI Taxonomy" id="307507"/>
    <lineage>
        <taxon>Eukaryota</taxon>
        <taxon>Viridiplantae</taxon>
        <taxon>Chlorophyta</taxon>
        <taxon>core chlorophytes</taxon>
        <taxon>Chlorophyceae</taxon>
        <taxon>CS clade</taxon>
        <taxon>Sphaeropleales</taxon>
        <taxon>Selenastraceae</taxon>
        <taxon>Raphidocelis</taxon>
    </lineage>
</organism>
<dbReference type="GO" id="GO:0030026">
    <property type="term" value="P:intracellular manganese ion homeostasis"/>
    <property type="evidence" value="ECO:0007669"/>
    <property type="project" value="InterPro"/>
</dbReference>
<comment type="similarity">
    <text evidence="2">Belongs to the CCC1 family.</text>
</comment>
<name>A0A2V0PAY1_9CHLO</name>
<evidence type="ECO:0000256" key="9">
    <source>
        <dbReference type="SAM" id="MobiDB-lite"/>
    </source>
</evidence>
<gene>
    <name evidence="11" type="ORF">Rsub_09312</name>
</gene>
<dbReference type="GO" id="GO:0005774">
    <property type="term" value="C:vacuolar membrane"/>
    <property type="evidence" value="ECO:0007669"/>
    <property type="project" value="UniProtKB-SubCell"/>
</dbReference>
<dbReference type="GO" id="GO:0006826">
    <property type="term" value="P:iron ion transport"/>
    <property type="evidence" value="ECO:0007669"/>
    <property type="project" value="UniProtKB-KW"/>
</dbReference>
<comment type="subcellular location">
    <subcellularLocation>
        <location evidence="1">Vacuole membrane</location>
        <topology evidence="1">Multi-pass membrane protein</topology>
    </subcellularLocation>
</comment>
<keyword evidence="5 10" id="KW-0812">Transmembrane</keyword>
<feature type="transmembrane region" description="Helical" evidence="10">
    <location>
        <begin position="195"/>
        <end position="216"/>
    </location>
</feature>
<evidence type="ECO:0000313" key="12">
    <source>
        <dbReference type="Proteomes" id="UP000247498"/>
    </source>
</evidence>
<dbReference type="EMBL" id="BDRX01000084">
    <property type="protein sequence ID" value="GBF96679.1"/>
    <property type="molecule type" value="Genomic_DNA"/>
</dbReference>
<evidence type="ECO:0000313" key="11">
    <source>
        <dbReference type="EMBL" id="GBF96679.1"/>
    </source>
</evidence>
<evidence type="ECO:0000256" key="6">
    <source>
        <dbReference type="ARBA" id="ARBA00022989"/>
    </source>
</evidence>